<dbReference type="PANTHER" id="PTHR23513">
    <property type="entry name" value="INTEGRAL MEMBRANE EFFLUX PROTEIN-RELATED"/>
    <property type="match status" value="1"/>
</dbReference>
<gene>
    <name evidence="7" type="ORF">BJ998_006865</name>
</gene>
<comment type="caution">
    <text evidence="7">The sequence shown here is derived from an EMBL/GenBank/DDBJ whole genome shotgun (WGS) entry which is preliminary data.</text>
</comment>
<protein>
    <submittedName>
        <fullName evidence="7">Putative MFS family arabinose efflux permease</fullName>
    </submittedName>
</protein>
<keyword evidence="3 6" id="KW-0812">Transmembrane</keyword>
<organism evidence="7 8">
    <name type="scientific">Kutzneria kofuensis</name>
    <dbReference type="NCBI Taxonomy" id="103725"/>
    <lineage>
        <taxon>Bacteria</taxon>
        <taxon>Bacillati</taxon>
        <taxon>Actinomycetota</taxon>
        <taxon>Actinomycetes</taxon>
        <taxon>Pseudonocardiales</taxon>
        <taxon>Pseudonocardiaceae</taxon>
        <taxon>Kutzneria</taxon>
    </lineage>
</organism>
<evidence type="ECO:0000313" key="8">
    <source>
        <dbReference type="Proteomes" id="UP000585638"/>
    </source>
</evidence>
<sequence length="388" mass="39740">MTLLLRYKDFRRLFVGNSVSLLGSSVTTVALPLAAVVYLHATPFEMGFLGTVAFLPHLMLGLPAGVWVDRLPYKQILVITDLCQLVLIGSVPVAAVLGVLSLAQLYVVVTLVGVCALFDAVAAQSFTPMLVPREQLLPANSALMLTSSTVNVAGSALGSGLVVLLTAPLATAVDAVSFLVAALCKSRITVSGGGNPLRGKPDLFGGLRIAFTHPVLRPVTIAATLGALGGQMQNAVLVLYLVRVLGFSPGLVGVAVTIAGVAGISGALITPVVTRRLGPGKTFVLGMLLSSCAGLLLAAGPALLSQALRGAGPALYGVNQQTFRQAMVAPEQLSRVNAGWRFLVYGTQPVGAVLGGFLGTVDLRAALIFSAAVMLAGTAVALPVGTAR</sequence>
<proteinExistence type="predicted"/>
<feature type="transmembrane region" description="Helical" evidence="6">
    <location>
        <begin position="282"/>
        <end position="304"/>
    </location>
</feature>
<evidence type="ECO:0000256" key="5">
    <source>
        <dbReference type="ARBA" id="ARBA00023136"/>
    </source>
</evidence>
<keyword evidence="5 6" id="KW-0472">Membrane</keyword>
<evidence type="ECO:0000256" key="6">
    <source>
        <dbReference type="SAM" id="Phobius"/>
    </source>
</evidence>
<dbReference type="AlphaFoldDB" id="A0A7W9KPN8"/>
<feature type="transmembrane region" description="Helical" evidence="6">
    <location>
        <begin position="103"/>
        <end position="123"/>
    </location>
</feature>
<dbReference type="GO" id="GO:0005886">
    <property type="term" value="C:plasma membrane"/>
    <property type="evidence" value="ECO:0007669"/>
    <property type="project" value="UniProtKB-SubCell"/>
</dbReference>
<evidence type="ECO:0000256" key="3">
    <source>
        <dbReference type="ARBA" id="ARBA00022692"/>
    </source>
</evidence>
<dbReference type="Proteomes" id="UP000585638">
    <property type="component" value="Unassembled WGS sequence"/>
</dbReference>
<dbReference type="RefSeq" id="WP_184867432.1">
    <property type="nucleotide sequence ID" value="NZ_BAAAWY010000098.1"/>
</dbReference>
<dbReference type="GO" id="GO:0022857">
    <property type="term" value="F:transmembrane transporter activity"/>
    <property type="evidence" value="ECO:0007669"/>
    <property type="project" value="InterPro"/>
</dbReference>
<keyword evidence="2" id="KW-1003">Cell membrane</keyword>
<dbReference type="Pfam" id="PF07690">
    <property type="entry name" value="MFS_1"/>
    <property type="match status" value="1"/>
</dbReference>
<dbReference type="EMBL" id="JACHIR010000001">
    <property type="protein sequence ID" value="MBB5895669.1"/>
    <property type="molecule type" value="Genomic_DNA"/>
</dbReference>
<feature type="transmembrane region" description="Helical" evidence="6">
    <location>
        <begin position="47"/>
        <end position="68"/>
    </location>
</feature>
<evidence type="ECO:0000256" key="2">
    <source>
        <dbReference type="ARBA" id="ARBA00022475"/>
    </source>
</evidence>
<dbReference type="Gene3D" id="1.20.1250.20">
    <property type="entry name" value="MFS general substrate transporter like domains"/>
    <property type="match status" value="1"/>
</dbReference>
<comment type="subcellular location">
    <subcellularLocation>
        <location evidence="1">Cell membrane</location>
        <topology evidence="1">Multi-pass membrane protein</topology>
    </subcellularLocation>
</comment>
<dbReference type="InterPro" id="IPR036259">
    <property type="entry name" value="MFS_trans_sf"/>
</dbReference>
<feature type="transmembrane region" description="Helical" evidence="6">
    <location>
        <begin position="250"/>
        <end position="270"/>
    </location>
</feature>
<keyword evidence="4 6" id="KW-1133">Transmembrane helix</keyword>
<feature type="transmembrane region" description="Helical" evidence="6">
    <location>
        <begin position="75"/>
        <end position="97"/>
    </location>
</feature>
<dbReference type="CDD" id="cd06173">
    <property type="entry name" value="MFS_MefA_like"/>
    <property type="match status" value="1"/>
</dbReference>
<evidence type="ECO:0000256" key="1">
    <source>
        <dbReference type="ARBA" id="ARBA00004651"/>
    </source>
</evidence>
<dbReference type="InterPro" id="IPR011701">
    <property type="entry name" value="MFS"/>
</dbReference>
<feature type="transmembrane region" description="Helical" evidence="6">
    <location>
        <begin position="21"/>
        <end position="41"/>
    </location>
</feature>
<reference evidence="7 8" key="1">
    <citation type="submission" date="2020-08" db="EMBL/GenBank/DDBJ databases">
        <title>Sequencing the genomes of 1000 actinobacteria strains.</title>
        <authorList>
            <person name="Klenk H.-P."/>
        </authorList>
    </citation>
    <scope>NUCLEOTIDE SEQUENCE [LARGE SCALE GENOMIC DNA]</scope>
    <source>
        <strain evidence="7 8">DSM 43851</strain>
    </source>
</reference>
<feature type="transmembrane region" description="Helical" evidence="6">
    <location>
        <begin position="205"/>
        <end position="230"/>
    </location>
</feature>
<evidence type="ECO:0000256" key="4">
    <source>
        <dbReference type="ARBA" id="ARBA00022989"/>
    </source>
</evidence>
<accession>A0A7W9KPN8</accession>
<keyword evidence="8" id="KW-1185">Reference proteome</keyword>
<name>A0A7W9KPN8_9PSEU</name>
<feature type="transmembrane region" description="Helical" evidence="6">
    <location>
        <begin position="363"/>
        <end position="384"/>
    </location>
</feature>
<evidence type="ECO:0000313" key="7">
    <source>
        <dbReference type="EMBL" id="MBB5895669.1"/>
    </source>
</evidence>
<feature type="transmembrane region" description="Helical" evidence="6">
    <location>
        <begin position="160"/>
        <end position="184"/>
    </location>
</feature>
<dbReference type="PANTHER" id="PTHR23513:SF6">
    <property type="entry name" value="MAJOR FACILITATOR SUPERFAMILY ASSOCIATED DOMAIN-CONTAINING PROTEIN"/>
    <property type="match status" value="1"/>
</dbReference>
<dbReference type="SUPFAM" id="SSF103473">
    <property type="entry name" value="MFS general substrate transporter"/>
    <property type="match status" value="1"/>
</dbReference>